<accession>A0A3Q7ILZ7</accession>
<dbReference type="AlphaFoldDB" id="A0A3Q7ILZ7"/>
<evidence type="ECO:0000256" key="4">
    <source>
        <dbReference type="ARBA" id="ARBA00022692"/>
    </source>
</evidence>
<dbReference type="PANTHER" id="PTHR36488">
    <property type="entry name" value="CASP-LIKE PROTEIN 1U1"/>
    <property type="match status" value="1"/>
</dbReference>
<evidence type="ECO:0000256" key="3">
    <source>
        <dbReference type="ARBA" id="ARBA00022475"/>
    </source>
</evidence>
<evidence type="ECO:0000313" key="10">
    <source>
        <dbReference type="Proteomes" id="UP000004994"/>
    </source>
</evidence>
<keyword evidence="6 7" id="KW-0472">Membrane</keyword>
<dbReference type="GO" id="GO:0007043">
    <property type="term" value="P:cell-cell junction assembly"/>
    <property type="evidence" value="ECO:0000318"/>
    <property type="project" value="GO_Central"/>
</dbReference>
<keyword evidence="5 7" id="KW-1133">Transmembrane helix</keyword>
<dbReference type="InterPro" id="IPR006702">
    <property type="entry name" value="CASP_dom"/>
</dbReference>
<dbReference type="EnsemblPlants" id="Solyc10g083250.2.1">
    <property type="protein sequence ID" value="Solyc10g083250.2.1"/>
    <property type="gene ID" value="Solyc10g083250.2"/>
</dbReference>
<dbReference type="PANTHER" id="PTHR36488:SF11">
    <property type="entry name" value="CASP-LIKE PROTEIN"/>
    <property type="match status" value="1"/>
</dbReference>
<dbReference type="Gramene" id="Solyc10g083250.2.1">
    <property type="protein sequence ID" value="Solyc10g083250.2.1"/>
    <property type="gene ID" value="Solyc10g083250.2"/>
</dbReference>
<evidence type="ECO:0000256" key="5">
    <source>
        <dbReference type="ARBA" id="ARBA00022989"/>
    </source>
</evidence>
<dbReference type="GO" id="GO:0042545">
    <property type="term" value="P:cell wall modification"/>
    <property type="evidence" value="ECO:0000318"/>
    <property type="project" value="GO_Central"/>
</dbReference>
<dbReference type="InParanoid" id="A0A3Q7ILZ7"/>
<dbReference type="FunCoup" id="A0A3Q7ILZ7">
    <property type="interactions" value="276"/>
</dbReference>
<proteinExistence type="inferred from homology"/>
<comment type="similarity">
    <text evidence="2 7">Belongs to the Casparian strip membrane proteins (CASP) family.</text>
</comment>
<keyword evidence="10" id="KW-1185">Reference proteome</keyword>
<evidence type="ECO:0000256" key="2">
    <source>
        <dbReference type="ARBA" id="ARBA00007651"/>
    </source>
</evidence>
<name>A0A3Q7ILZ7_SOLLC</name>
<evidence type="ECO:0000256" key="1">
    <source>
        <dbReference type="ARBA" id="ARBA00004651"/>
    </source>
</evidence>
<reference evidence="9" key="2">
    <citation type="submission" date="2019-01" db="UniProtKB">
        <authorList>
            <consortium name="EnsemblPlants"/>
        </authorList>
    </citation>
    <scope>IDENTIFICATION</scope>
    <source>
        <strain evidence="9">cv. Heinz 1706</strain>
    </source>
</reference>
<dbReference type="KEGG" id="sly:101255546"/>
<dbReference type="Proteomes" id="UP000004994">
    <property type="component" value="Chromosome 10"/>
</dbReference>
<dbReference type="OMA" id="MAIVCAY"/>
<comment type="subcellular location">
    <subcellularLocation>
        <location evidence="1 7">Cell membrane</location>
        <topology evidence="1 7">Multi-pass membrane protein</topology>
    </subcellularLocation>
</comment>
<comment type="subunit">
    <text evidence="7">Homodimer and heterodimers.</text>
</comment>
<dbReference type="GeneID" id="101255546"/>
<evidence type="ECO:0000313" key="9">
    <source>
        <dbReference type="EnsemblPlants" id="Solyc10g083250.2.1"/>
    </source>
</evidence>
<dbReference type="GO" id="GO:0048226">
    <property type="term" value="C:Casparian strip"/>
    <property type="evidence" value="ECO:0000318"/>
    <property type="project" value="GO_Central"/>
</dbReference>
<dbReference type="NCBIfam" id="TIGR01569">
    <property type="entry name" value="A_tha_TIGR01569"/>
    <property type="match status" value="1"/>
</dbReference>
<protein>
    <recommendedName>
        <fullName evidence="7">CASP-like protein</fullName>
    </recommendedName>
</protein>
<feature type="transmembrane region" description="Helical" evidence="7">
    <location>
        <begin position="134"/>
        <end position="161"/>
    </location>
</feature>
<dbReference type="GO" id="GO:0005886">
    <property type="term" value="C:plasma membrane"/>
    <property type="evidence" value="ECO:0000318"/>
    <property type="project" value="GO_Central"/>
</dbReference>
<evidence type="ECO:0000256" key="7">
    <source>
        <dbReference type="RuleBase" id="RU361233"/>
    </source>
</evidence>
<reference evidence="9" key="1">
    <citation type="journal article" date="2012" name="Nature">
        <title>The tomato genome sequence provides insights into fleshy fruit evolution.</title>
        <authorList>
            <consortium name="Tomato Genome Consortium"/>
        </authorList>
    </citation>
    <scope>NUCLEOTIDE SEQUENCE [LARGE SCALE GENOMIC DNA]</scope>
    <source>
        <strain evidence="9">cv. Heinz 1706</strain>
    </source>
</reference>
<dbReference type="PaxDb" id="4081-Solyc10g083250.1.1"/>
<dbReference type="InterPro" id="IPR006459">
    <property type="entry name" value="CASP/CASPL"/>
</dbReference>
<keyword evidence="4 7" id="KW-0812">Transmembrane</keyword>
<dbReference type="InterPro" id="IPR044173">
    <property type="entry name" value="CASPL"/>
</dbReference>
<feature type="domain" description="Casparian strip membrane protein" evidence="8">
    <location>
        <begin position="49"/>
        <end position="197"/>
    </location>
</feature>
<feature type="transmembrane region" description="Helical" evidence="7">
    <location>
        <begin position="96"/>
        <end position="122"/>
    </location>
</feature>
<dbReference type="OrthoDB" id="753675at2759"/>
<keyword evidence="3 7" id="KW-1003">Cell membrane</keyword>
<dbReference type="Pfam" id="PF04535">
    <property type="entry name" value="CASP_dom"/>
    <property type="match status" value="1"/>
</dbReference>
<evidence type="ECO:0000259" key="8">
    <source>
        <dbReference type="Pfam" id="PF04535"/>
    </source>
</evidence>
<gene>
    <name evidence="9" type="primary">LOC101255546</name>
</gene>
<feature type="transmembrane region" description="Helical" evidence="7">
    <location>
        <begin position="56"/>
        <end position="76"/>
    </location>
</feature>
<dbReference type="RefSeq" id="XP_004249431.1">
    <property type="nucleotide sequence ID" value="XM_004249383.5"/>
</dbReference>
<organism evidence="9">
    <name type="scientific">Solanum lycopersicum</name>
    <name type="common">Tomato</name>
    <name type="synonym">Lycopersicon esculentum</name>
    <dbReference type="NCBI Taxonomy" id="4081"/>
    <lineage>
        <taxon>Eukaryota</taxon>
        <taxon>Viridiplantae</taxon>
        <taxon>Streptophyta</taxon>
        <taxon>Embryophyta</taxon>
        <taxon>Tracheophyta</taxon>
        <taxon>Spermatophyta</taxon>
        <taxon>Magnoliopsida</taxon>
        <taxon>eudicotyledons</taxon>
        <taxon>Gunneridae</taxon>
        <taxon>Pentapetalae</taxon>
        <taxon>asterids</taxon>
        <taxon>lamiids</taxon>
        <taxon>Solanales</taxon>
        <taxon>Solanaceae</taxon>
        <taxon>Solanoideae</taxon>
        <taxon>Solaneae</taxon>
        <taxon>Solanum</taxon>
        <taxon>Solanum subgen. Lycopersicon</taxon>
    </lineage>
</organism>
<feature type="transmembrane region" description="Helical" evidence="7">
    <location>
        <begin position="187"/>
        <end position="209"/>
    </location>
</feature>
<evidence type="ECO:0000256" key="6">
    <source>
        <dbReference type="ARBA" id="ARBA00023136"/>
    </source>
</evidence>
<sequence length="212" mass="22314">MEKSESTKIDVVETNKEKKGKAPLLGTAAAPAIVAAVGHDGHAKGGAKRGIAIFDLILRIAAFASALGATVAMATTEETLPFFTQFFQFEASYDDLPTFSFFVVGMGIVVAYLVLSVPFSIVCIVRSHAVVPRLLLIIFDTVIIALATGAAGSSAAIVYLAHNGNQDANWLAICQQFGDFCQRASGAVVAAFVTVVLLILMVVISASALRRH</sequence>
<dbReference type="STRING" id="4081.A0A3Q7ILZ7"/>